<organism evidence="1 2">
    <name type="scientific">Racocetra persica</name>
    <dbReference type="NCBI Taxonomy" id="160502"/>
    <lineage>
        <taxon>Eukaryota</taxon>
        <taxon>Fungi</taxon>
        <taxon>Fungi incertae sedis</taxon>
        <taxon>Mucoromycota</taxon>
        <taxon>Glomeromycotina</taxon>
        <taxon>Glomeromycetes</taxon>
        <taxon>Diversisporales</taxon>
        <taxon>Gigasporaceae</taxon>
        <taxon>Racocetra</taxon>
    </lineage>
</organism>
<proteinExistence type="predicted"/>
<comment type="caution">
    <text evidence="1">The sequence shown here is derived from an EMBL/GenBank/DDBJ whole genome shotgun (WGS) entry which is preliminary data.</text>
</comment>
<feature type="non-terminal residue" evidence="1">
    <location>
        <position position="1"/>
    </location>
</feature>
<dbReference type="EMBL" id="CAJVQC010079845">
    <property type="protein sequence ID" value="CAG8817465.1"/>
    <property type="molecule type" value="Genomic_DNA"/>
</dbReference>
<gene>
    <name evidence="1" type="ORF">RPERSI_LOCUS24693</name>
</gene>
<sequence length="39" mass="4349">HTSNLGEVVFQNINIKQSIHDSSKAVKTSLTLRPKCTPR</sequence>
<evidence type="ECO:0000313" key="1">
    <source>
        <dbReference type="EMBL" id="CAG8817465.1"/>
    </source>
</evidence>
<protein>
    <submittedName>
        <fullName evidence="1">434_t:CDS:1</fullName>
    </submittedName>
</protein>
<dbReference type="Proteomes" id="UP000789920">
    <property type="component" value="Unassembled WGS sequence"/>
</dbReference>
<reference evidence="1" key="1">
    <citation type="submission" date="2021-06" db="EMBL/GenBank/DDBJ databases">
        <authorList>
            <person name="Kallberg Y."/>
            <person name="Tangrot J."/>
            <person name="Rosling A."/>
        </authorList>
    </citation>
    <scope>NUCLEOTIDE SEQUENCE</scope>
    <source>
        <strain evidence="1">MA461A</strain>
    </source>
</reference>
<accession>A0ACA9RY69</accession>
<name>A0ACA9RY69_9GLOM</name>
<keyword evidence="2" id="KW-1185">Reference proteome</keyword>
<evidence type="ECO:0000313" key="2">
    <source>
        <dbReference type="Proteomes" id="UP000789920"/>
    </source>
</evidence>